<evidence type="ECO:0000313" key="7">
    <source>
        <dbReference type="EMBL" id="MCY9693390.1"/>
    </source>
</evidence>
<name>A0ABT4GB39_9BACL</name>
<evidence type="ECO:0000256" key="5">
    <source>
        <dbReference type="SAM" id="SignalP"/>
    </source>
</evidence>
<protein>
    <submittedName>
        <fullName evidence="7">C40 family peptidase</fullName>
    </submittedName>
</protein>
<evidence type="ECO:0000313" key="8">
    <source>
        <dbReference type="Proteomes" id="UP001527099"/>
    </source>
</evidence>
<sequence>MLKKMRYLTLTTIVTALFFTQACGNSNKLQGVDQSKAPNSPIRSLGFDKDDARISLLQQNGIKYIPMQEFINTLGFQSLLDVETKTLSIGEIDVEYKLTLNSTEAEKEESLVKLTSPPIEVQGNMYAPVADVMSMFSEDMHSKLEDNTLILHGTNLELGMEGLNDDESVISQDETSFFQDDPNDPFKDAVSTLGSNISGSHDVLPVAAMKNININALISEARKYMGVRYVFGAGPYPRTKVFDCSSYTQYVFGKYGIGLNRTARAQARQGTTISRKSLRKGDLLFFYVPGRFKSNRTVGHVGIYIGNGQMINTFSDKQGVHITTVNKGYWSKKFIVAKRVAY</sequence>
<dbReference type="PANTHER" id="PTHR47053:SF1">
    <property type="entry name" value="MUREIN DD-ENDOPEPTIDASE MEPH-RELATED"/>
    <property type="match status" value="1"/>
</dbReference>
<organism evidence="7 8">
    <name type="scientific">Paenibacillus alginolyticus</name>
    <dbReference type="NCBI Taxonomy" id="59839"/>
    <lineage>
        <taxon>Bacteria</taxon>
        <taxon>Bacillati</taxon>
        <taxon>Bacillota</taxon>
        <taxon>Bacilli</taxon>
        <taxon>Bacillales</taxon>
        <taxon>Paenibacillaceae</taxon>
        <taxon>Paenibacillus</taxon>
    </lineage>
</organism>
<dbReference type="InterPro" id="IPR038765">
    <property type="entry name" value="Papain-like_cys_pep_sf"/>
</dbReference>
<dbReference type="InterPro" id="IPR051202">
    <property type="entry name" value="Peptidase_C40"/>
</dbReference>
<evidence type="ECO:0000256" key="4">
    <source>
        <dbReference type="ARBA" id="ARBA00022807"/>
    </source>
</evidence>
<gene>
    <name evidence="7" type="ORF">M5X19_10870</name>
</gene>
<evidence type="ECO:0000259" key="6">
    <source>
        <dbReference type="PROSITE" id="PS51935"/>
    </source>
</evidence>
<dbReference type="Gene3D" id="3.30.457.10">
    <property type="entry name" value="Copper amine oxidase-like, N-terminal domain"/>
    <property type="match status" value="1"/>
</dbReference>
<reference evidence="7 8" key="1">
    <citation type="submission" date="2022-05" db="EMBL/GenBank/DDBJ databases">
        <title>Genome Sequencing of Bee-Associated Microbes.</title>
        <authorList>
            <person name="Dunlap C."/>
        </authorList>
    </citation>
    <scope>NUCLEOTIDE SEQUENCE [LARGE SCALE GENOMIC DNA]</scope>
    <source>
        <strain evidence="7 8">NRRL B-14421</strain>
    </source>
</reference>
<evidence type="ECO:0000256" key="3">
    <source>
        <dbReference type="ARBA" id="ARBA00022801"/>
    </source>
</evidence>
<dbReference type="PANTHER" id="PTHR47053">
    <property type="entry name" value="MUREIN DD-ENDOPEPTIDASE MEPH-RELATED"/>
    <property type="match status" value="1"/>
</dbReference>
<dbReference type="InterPro" id="IPR036582">
    <property type="entry name" value="Mao_N_sf"/>
</dbReference>
<comment type="caution">
    <text evidence="7">The sequence shown here is derived from an EMBL/GenBank/DDBJ whole genome shotgun (WGS) entry which is preliminary data.</text>
</comment>
<dbReference type="SUPFAM" id="SSF54001">
    <property type="entry name" value="Cysteine proteinases"/>
    <property type="match status" value="1"/>
</dbReference>
<keyword evidence="4" id="KW-0788">Thiol protease</keyword>
<evidence type="ECO:0000256" key="2">
    <source>
        <dbReference type="ARBA" id="ARBA00022670"/>
    </source>
</evidence>
<dbReference type="RefSeq" id="WP_268614922.1">
    <property type="nucleotide sequence ID" value="NZ_JAMDMX010000033.1"/>
</dbReference>
<dbReference type="Pfam" id="PF00877">
    <property type="entry name" value="NLPC_P60"/>
    <property type="match status" value="1"/>
</dbReference>
<evidence type="ECO:0000256" key="1">
    <source>
        <dbReference type="ARBA" id="ARBA00007074"/>
    </source>
</evidence>
<feature type="domain" description="NlpC/P60" evidence="6">
    <location>
        <begin position="211"/>
        <end position="341"/>
    </location>
</feature>
<keyword evidence="2" id="KW-0645">Protease</keyword>
<accession>A0ABT4GB39</accession>
<dbReference type="PROSITE" id="PS51257">
    <property type="entry name" value="PROKAR_LIPOPROTEIN"/>
    <property type="match status" value="1"/>
</dbReference>
<dbReference type="Gene3D" id="3.90.1720.10">
    <property type="entry name" value="endopeptidase domain like (from Nostoc punctiforme)"/>
    <property type="match status" value="1"/>
</dbReference>
<dbReference type="Proteomes" id="UP001527099">
    <property type="component" value="Unassembled WGS sequence"/>
</dbReference>
<comment type="similarity">
    <text evidence="1">Belongs to the peptidase C40 family.</text>
</comment>
<dbReference type="InterPro" id="IPR000064">
    <property type="entry name" value="NLP_P60_dom"/>
</dbReference>
<proteinExistence type="inferred from homology"/>
<keyword evidence="3" id="KW-0378">Hydrolase</keyword>
<keyword evidence="8" id="KW-1185">Reference proteome</keyword>
<feature type="chain" id="PRO_5045053358" evidence="5">
    <location>
        <begin position="23"/>
        <end position="342"/>
    </location>
</feature>
<keyword evidence="5" id="KW-0732">Signal</keyword>
<dbReference type="InterPro" id="IPR012854">
    <property type="entry name" value="Cu_amine_oxidase-like_N"/>
</dbReference>
<feature type="signal peptide" evidence="5">
    <location>
        <begin position="1"/>
        <end position="22"/>
    </location>
</feature>
<dbReference type="PROSITE" id="PS51935">
    <property type="entry name" value="NLPC_P60"/>
    <property type="match status" value="1"/>
</dbReference>
<dbReference type="EMBL" id="JAMDMX010000033">
    <property type="protein sequence ID" value="MCY9693390.1"/>
    <property type="molecule type" value="Genomic_DNA"/>
</dbReference>
<dbReference type="Pfam" id="PF07833">
    <property type="entry name" value="Cu_amine_oxidN1"/>
    <property type="match status" value="1"/>
</dbReference>